<dbReference type="AlphaFoldDB" id="A0AAD4WSU4"/>
<keyword evidence="3" id="KW-1185">Reference proteome</keyword>
<gene>
    <name evidence="2" type="ORF">L3X38_001816</name>
</gene>
<dbReference type="EMBL" id="JAJFAZ020000001">
    <property type="protein sequence ID" value="KAI5348929.1"/>
    <property type="molecule type" value="Genomic_DNA"/>
</dbReference>
<dbReference type="InterPro" id="IPR057670">
    <property type="entry name" value="SH3_retrovirus"/>
</dbReference>
<dbReference type="Proteomes" id="UP001054821">
    <property type="component" value="Chromosome 1"/>
</dbReference>
<organism evidence="2 3">
    <name type="scientific">Prunus dulcis</name>
    <name type="common">Almond</name>
    <name type="synonym">Amygdalus dulcis</name>
    <dbReference type="NCBI Taxonomy" id="3755"/>
    <lineage>
        <taxon>Eukaryota</taxon>
        <taxon>Viridiplantae</taxon>
        <taxon>Streptophyta</taxon>
        <taxon>Embryophyta</taxon>
        <taxon>Tracheophyta</taxon>
        <taxon>Spermatophyta</taxon>
        <taxon>Magnoliopsida</taxon>
        <taxon>eudicotyledons</taxon>
        <taxon>Gunneridae</taxon>
        <taxon>Pentapetalae</taxon>
        <taxon>rosids</taxon>
        <taxon>fabids</taxon>
        <taxon>Rosales</taxon>
        <taxon>Rosaceae</taxon>
        <taxon>Amygdaloideae</taxon>
        <taxon>Amygdaleae</taxon>
        <taxon>Prunus</taxon>
    </lineage>
</organism>
<proteinExistence type="predicted"/>
<evidence type="ECO:0000259" key="1">
    <source>
        <dbReference type="Pfam" id="PF25597"/>
    </source>
</evidence>
<accession>A0AAD4WSU4</accession>
<feature type="domain" description="Retroviral polymerase SH3-like" evidence="1">
    <location>
        <begin position="22"/>
        <end position="84"/>
    </location>
</feature>
<name>A0AAD4WSU4_PRUDU</name>
<sequence length="104" mass="12469">MTLEEAWSGRRLSVDHFKIFCCIAYAHVPNEKRKKLDDKGEKYVFLSVSDHSKAYRLFNPITKKIIISRDVIFDEENMWNWIEKASKQQLILVIFYEDERIKVD</sequence>
<comment type="caution">
    <text evidence="2">The sequence shown here is derived from an EMBL/GenBank/DDBJ whole genome shotgun (WGS) entry which is preliminary data.</text>
</comment>
<dbReference type="Pfam" id="PF25597">
    <property type="entry name" value="SH3_retrovirus"/>
    <property type="match status" value="1"/>
</dbReference>
<evidence type="ECO:0000313" key="2">
    <source>
        <dbReference type="EMBL" id="KAI5348929.1"/>
    </source>
</evidence>
<evidence type="ECO:0000313" key="3">
    <source>
        <dbReference type="Proteomes" id="UP001054821"/>
    </source>
</evidence>
<protein>
    <recommendedName>
        <fullName evidence="1">Retroviral polymerase SH3-like domain-containing protein</fullName>
    </recommendedName>
</protein>
<reference evidence="2 3" key="1">
    <citation type="journal article" date="2022" name="G3 (Bethesda)">
        <title>Whole-genome sequence and methylome profiling of the almond [Prunus dulcis (Mill.) D.A. Webb] cultivar 'Nonpareil'.</title>
        <authorList>
            <person name="D'Amico-Willman K.M."/>
            <person name="Ouma W.Z."/>
            <person name="Meulia T."/>
            <person name="Sideli G.M."/>
            <person name="Gradziel T.M."/>
            <person name="Fresnedo-Ramirez J."/>
        </authorList>
    </citation>
    <scope>NUCLEOTIDE SEQUENCE [LARGE SCALE GENOMIC DNA]</scope>
    <source>
        <strain evidence="2">Clone GOH B32 T37-40</strain>
    </source>
</reference>